<evidence type="ECO:0000256" key="7">
    <source>
        <dbReference type="SAM" id="MobiDB-lite"/>
    </source>
</evidence>
<evidence type="ECO:0000259" key="8">
    <source>
        <dbReference type="Pfam" id="PF06886"/>
    </source>
</evidence>
<keyword evidence="6" id="KW-0175">Coiled coil</keyword>
<evidence type="ECO:0000313" key="9">
    <source>
        <dbReference type="EMBL" id="CAL4980623.1"/>
    </source>
</evidence>
<feature type="region of interest" description="Disordered" evidence="7">
    <location>
        <begin position="37"/>
        <end position="80"/>
    </location>
</feature>
<dbReference type="Proteomes" id="UP001497457">
    <property type="component" value="Chromosome 21rd"/>
</dbReference>
<dbReference type="EMBL" id="OZ075131">
    <property type="protein sequence ID" value="CAL4980623.1"/>
    <property type="molecule type" value="Genomic_DNA"/>
</dbReference>
<keyword evidence="5" id="KW-0206">Cytoskeleton</keyword>
<keyword evidence="4" id="KW-0493">Microtubule</keyword>
<feature type="region of interest" description="Disordered" evidence="7">
    <location>
        <begin position="328"/>
        <end position="495"/>
    </location>
</feature>
<dbReference type="PANTHER" id="PTHR31358:SF30">
    <property type="entry name" value="PROTEIN WVD2-LIKE 4"/>
    <property type="match status" value="1"/>
</dbReference>
<keyword evidence="10" id="KW-1185">Reference proteome</keyword>
<proteinExistence type="inferred from homology"/>
<comment type="subcellular location">
    <subcellularLocation>
        <location evidence="1">Cytoplasm</location>
        <location evidence="1">Cytoskeleton</location>
    </subcellularLocation>
</comment>
<dbReference type="GO" id="GO:0005874">
    <property type="term" value="C:microtubule"/>
    <property type="evidence" value="ECO:0007669"/>
    <property type="project" value="UniProtKB-KW"/>
</dbReference>
<evidence type="ECO:0000256" key="4">
    <source>
        <dbReference type="ARBA" id="ARBA00022701"/>
    </source>
</evidence>
<feature type="compositionally biased region" description="Pro residues" evidence="7">
    <location>
        <begin position="68"/>
        <end position="77"/>
    </location>
</feature>
<protein>
    <recommendedName>
        <fullName evidence="8">TPX2 C-terminal domain-containing protein</fullName>
    </recommendedName>
</protein>
<evidence type="ECO:0000256" key="2">
    <source>
        <dbReference type="ARBA" id="ARBA00005885"/>
    </source>
</evidence>
<dbReference type="Pfam" id="PF06886">
    <property type="entry name" value="TPX2"/>
    <property type="match status" value="1"/>
</dbReference>
<dbReference type="AlphaFoldDB" id="A0ABC9AN71"/>
<accession>A0ABC9AN71</accession>
<name>A0ABC9AN71_9POAL</name>
<organism evidence="9 10">
    <name type="scientific">Urochloa decumbens</name>
    <dbReference type="NCBI Taxonomy" id="240449"/>
    <lineage>
        <taxon>Eukaryota</taxon>
        <taxon>Viridiplantae</taxon>
        <taxon>Streptophyta</taxon>
        <taxon>Embryophyta</taxon>
        <taxon>Tracheophyta</taxon>
        <taxon>Spermatophyta</taxon>
        <taxon>Magnoliopsida</taxon>
        <taxon>Liliopsida</taxon>
        <taxon>Poales</taxon>
        <taxon>Poaceae</taxon>
        <taxon>PACMAD clade</taxon>
        <taxon>Panicoideae</taxon>
        <taxon>Panicodae</taxon>
        <taxon>Paniceae</taxon>
        <taxon>Melinidinae</taxon>
        <taxon>Urochloa</taxon>
    </lineage>
</organism>
<sequence>MEDGEAPAAAAAAAAAAENGAAEEAEGYVVVKAAAEEEGAETAAGDRGELAAAQEAPAVPTAGSGSEPNPPPEPAPAKAPAKVNFRILPLSPECMVGSDPVATPGVRSVCVQKAGSGDAAGAARKGKLPNGKVPAAAPKGKKPGVLSQSASFPSRGPAGGANKAAAVGAAAMATAPKQTKAAVPNGSASGRAAEKKANPARTPVAARRSTPAKSGSVDAAAPNDATPAVQESHEDTTKLLKQAQPVKAEDDVRSTTSSTNTPRAAARKAAAGFSFRLEQRAEKRKEFFQKLEEKIHAKEIEQTNLQEKSKESQEAEIKLLRKSLTFKATPMPSFYKEQPPKVELKKIPPTRARSPKLGRHKPTSSATAASVDGSVSCESPRSTANSARVNEVAENNKPRVPARKPVQRSVTKTASQVSGSAKAEPKPTVTKPKTSNSKPKVSRAKAAQVQDNPVEVPPSEPSAPEELTVEHGVGEATGPDLAAPLVASNEVPVHG</sequence>
<feature type="compositionally biased region" description="Low complexity" evidence="7">
    <location>
        <begin position="50"/>
        <end position="67"/>
    </location>
</feature>
<keyword evidence="3" id="KW-0963">Cytoplasm</keyword>
<feature type="compositionally biased region" description="Low complexity" evidence="7">
    <location>
        <begin position="160"/>
        <end position="175"/>
    </location>
</feature>
<feature type="compositionally biased region" description="Polar residues" evidence="7">
    <location>
        <begin position="376"/>
        <end position="388"/>
    </location>
</feature>
<evidence type="ECO:0000256" key="5">
    <source>
        <dbReference type="ARBA" id="ARBA00023212"/>
    </source>
</evidence>
<dbReference type="PANTHER" id="PTHR31358">
    <property type="entry name" value="PROTEIN WVD2-LIKE 4"/>
    <property type="match status" value="1"/>
</dbReference>
<feature type="compositionally biased region" description="Polar residues" evidence="7">
    <location>
        <begin position="408"/>
        <end position="419"/>
    </location>
</feature>
<dbReference type="InterPro" id="IPR027329">
    <property type="entry name" value="TPX2_C"/>
</dbReference>
<evidence type="ECO:0000256" key="6">
    <source>
        <dbReference type="SAM" id="Coils"/>
    </source>
</evidence>
<evidence type="ECO:0000313" key="10">
    <source>
        <dbReference type="Proteomes" id="UP001497457"/>
    </source>
</evidence>
<feature type="coiled-coil region" evidence="6">
    <location>
        <begin position="288"/>
        <end position="318"/>
    </location>
</feature>
<feature type="region of interest" description="Disordered" evidence="7">
    <location>
        <begin position="114"/>
        <end position="267"/>
    </location>
</feature>
<dbReference type="InterPro" id="IPR044833">
    <property type="entry name" value="WDL5/6"/>
</dbReference>
<reference evidence="9" key="1">
    <citation type="submission" date="2024-10" db="EMBL/GenBank/DDBJ databases">
        <authorList>
            <person name="Ryan C."/>
        </authorList>
    </citation>
    <scope>NUCLEOTIDE SEQUENCE [LARGE SCALE GENOMIC DNA]</scope>
</reference>
<gene>
    <name evidence="9" type="ORF">URODEC1_LOCUS55750</name>
</gene>
<feature type="domain" description="TPX2 C-terminal" evidence="8">
    <location>
        <begin position="273"/>
        <end position="347"/>
    </location>
</feature>
<evidence type="ECO:0000256" key="3">
    <source>
        <dbReference type="ARBA" id="ARBA00022490"/>
    </source>
</evidence>
<comment type="similarity">
    <text evidence="2">Belongs to the TPX2 family.</text>
</comment>
<feature type="compositionally biased region" description="Basic residues" evidence="7">
    <location>
        <begin position="353"/>
        <end position="362"/>
    </location>
</feature>
<evidence type="ECO:0000256" key="1">
    <source>
        <dbReference type="ARBA" id="ARBA00004245"/>
    </source>
</evidence>